<evidence type="ECO:0000256" key="2">
    <source>
        <dbReference type="ARBA" id="ARBA00008896"/>
    </source>
</evidence>
<gene>
    <name evidence="7 10" type="primary">pyrB</name>
    <name evidence="10" type="ORF">HLVA_09630</name>
</gene>
<evidence type="ECO:0000256" key="1">
    <source>
        <dbReference type="ARBA" id="ARBA00004852"/>
    </source>
</evidence>
<dbReference type="Pfam" id="PF00185">
    <property type="entry name" value="OTCace"/>
    <property type="match status" value="1"/>
</dbReference>
<evidence type="ECO:0000259" key="8">
    <source>
        <dbReference type="Pfam" id="PF00185"/>
    </source>
</evidence>
<dbReference type="PANTHER" id="PTHR45753">
    <property type="entry name" value="ORNITHINE CARBAMOYLTRANSFERASE, MITOCHONDRIAL"/>
    <property type="match status" value="1"/>
</dbReference>
<accession>A0AAU9DTC4</accession>
<dbReference type="InterPro" id="IPR002082">
    <property type="entry name" value="Asp_carbamoyltransf"/>
</dbReference>
<dbReference type="PANTHER" id="PTHR45753:SF6">
    <property type="entry name" value="ASPARTATE CARBAMOYLTRANSFERASE"/>
    <property type="match status" value="1"/>
</dbReference>
<feature type="binding site" evidence="7">
    <location>
        <position position="86"/>
    </location>
    <ligand>
        <name>L-aspartate</name>
        <dbReference type="ChEBI" id="CHEBI:29991"/>
    </ligand>
</feature>
<dbReference type="GO" id="GO:0004070">
    <property type="term" value="F:aspartate carbamoyltransferase activity"/>
    <property type="evidence" value="ECO:0007669"/>
    <property type="project" value="UniProtKB-UniRule"/>
</dbReference>
<feature type="binding site" evidence="7">
    <location>
        <position position="108"/>
    </location>
    <ligand>
        <name>carbamoyl phosphate</name>
        <dbReference type="ChEBI" id="CHEBI:58228"/>
    </ligand>
</feature>
<comment type="pathway">
    <text evidence="1 7">Pyrimidine metabolism; UMP biosynthesis via de novo pathway; (S)-dihydroorotate from bicarbonate: step 2/3.</text>
</comment>
<dbReference type="NCBIfam" id="NF002032">
    <property type="entry name" value="PRK00856.1"/>
    <property type="match status" value="1"/>
</dbReference>
<evidence type="ECO:0000259" key="9">
    <source>
        <dbReference type="Pfam" id="PF02729"/>
    </source>
</evidence>
<dbReference type="InterPro" id="IPR006130">
    <property type="entry name" value="Asp/Orn_carbamoylTrfase"/>
</dbReference>
<evidence type="ECO:0000313" key="10">
    <source>
        <dbReference type="EMBL" id="BDU50394.1"/>
    </source>
</evidence>
<evidence type="ECO:0000256" key="6">
    <source>
        <dbReference type="ARBA" id="ARBA00048859"/>
    </source>
</evidence>
<dbReference type="PROSITE" id="PS00097">
    <property type="entry name" value="CARBAMOYLTRANSFERASE"/>
    <property type="match status" value="1"/>
</dbReference>
<dbReference type="GO" id="GO:0006207">
    <property type="term" value="P:'de novo' pyrimidine nucleobase biosynthetic process"/>
    <property type="evidence" value="ECO:0007669"/>
    <property type="project" value="InterPro"/>
</dbReference>
<dbReference type="Gene3D" id="3.40.50.1370">
    <property type="entry name" value="Aspartate/ornithine carbamoyltransferase"/>
    <property type="match status" value="2"/>
</dbReference>
<feature type="binding site" evidence="7">
    <location>
        <position position="139"/>
    </location>
    <ligand>
        <name>carbamoyl phosphate</name>
        <dbReference type="ChEBI" id="CHEBI:58228"/>
    </ligand>
</feature>
<dbReference type="Pfam" id="PF02729">
    <property type="entry name" value="OTCace_N"/>
    <property type="match status" value="1"/>
</dbReference>
<keyword evidence="3 7" id="KW-0808">Transferase</keyword>
<comment type="similarity">
    <text evidence="2 7">Belongs to the aspartate/ornithine carbamoyltransferase superfamily. ATCase family.</text>
</comment>
<keyword evidence="11" id="KW-1185">Reference proteome</keyword>
<feature type="binding site" evidence="7">
    <location>
        <position position="264"/>
    </location>
    <ligand>
        <name>carbamoyl phosphate</name>
        <dbReference type="ChEBI" id="CHEBI:58228"/>
    </ligand>
</feature>
<dbReference type="EMBL" id="AP027059">
    <property type="protein sequence ID" value="BDU50394.1"/>
    <property type="molecule type" value="Genomic_DNA"/>
</dbReference>
<dbReference type="InterPro" id="IPR036901">
    <property type="entry name" value="Asp/Orn_carbamoylTrfase_sf"/>
</dbReference>
<keyword evidence="4 7" id="KW-0665">Pyrimidine biosynthesis</keyword>
<dbReference type="GO" id="GO:0044205">
    <property type="term" value="P:'de novo' UMP biosynthetic process"/>
    <property type="evidence" value="ECO:0007669"/>
    <property type="project" value="UniProtKB-UniRule"/>
</dbReference>
<dbReference type="AlphaFoldDB" id="A0AAU9DTC4"/>
<feature type="binding site" evidence="7">
    <location>
        <position position="59"/>
    </location>
    <ligand>
        <name>carbamoyl phosphate</name>
        <dbReference type="ChEBI" id="CHEBI:58228"/>
    </ligand>
</feature>
<dbReference type="NCBIfam" id="TIGR00670">
    <property type="entry name" value="asp_carb_tr"/>
    <property type="match status" value="1"/>
</dbReference>
<feature type="domain" description="Aspartate/ornithine carbamoyltransferase carbamoyl-P binding" evidence="9">
    <location>
        <begin position="6"/>
        <end position="149"/>
    </location>
</feature>
<name>A0AAU9DTC4_9FUSO</name>
<feature type="binding site" evidence="7">
    <location>
        <position position="58"/>
    </location>
    <ligand>
        <name>carbamoyl phosphate</name>
        <dbReference type="ChEBI" id="CHEBI:58228"/>
    </ligand>
</feature>
<evidence type="ECO:0000256" key="4">
    <source>
        <dbReference type="ARBA" id="ARBA00022975"/>
    </source>
</evidence>
<dbReference type="KEGG" id="haby:HLVA_09630"/>
<dbReference type="InterPro" id="IPR006131">
    <property type="entry name" value="Asp_carbamoyltransf_Asp/Orn-bd"/>
</dbReference>
<dbReference type="GO" id="GO:0016597">
    <property type="term" value="F:amino acid binding"/>
    <property type="evidence" value="ECO:0007669"/>
    <property type="project" value="InterPro"/>
</dbReference>
<dbReference type="InterPro" id="IPR006132">
    <property type="entry name" value="Asp/Orn_carbamoyltranf_P-bd"/>
</dbReference>
<evidence type="ECO:0000256" key="5">
    <source>
        <dbReference type="ARBA" id="ARBA00043884"/>
    </source>
</evidence>
<sequence>MLLKNRNLFGIKDLSVEDIMAIFEKAKEFKALSRSKIKKNSLLRGKTVVNLFFENSTRTRSSFEIAGKRLGADVINMSVSTSSIKKGESLIDTAKTLDAMKADLYVIRHSQAGAPKMFSKYVSGQVINAGDGVHEHPTQALLDGFTIYETGKKFKDLNVAIIGDILHSRVARSDIYLLKKLGANVTLVGPATLIPDEFKSFGVEIENNLDNILGKMDVINLLRIQLERQGDSLFPSLDEYHNFFGLNDERLKKMKEDAIIMHPGPMNRGVEISFDVADCKQQVILDQVENGVAIRMALLALIIEGSE</sequence>
<evidence type="ECO:0000256" key="3">
    <source>
        <dbReference type="ARBA" id="ARBA00022679"/>
    </source>
</evidence>
<dbReference type="FunFam" id="3.40.50.1370:FF:000007">
    <property type="entry name" value="Aspartate carbamoyltransferase"/>
    <property type="match status" value="1"/>
</dbReference>
<comment type="function">
    <text evidence="5 7">Catalyzes the condensation of carbamoyl phosphate and aspartate to form carbamoyl aspartate and inorganic phosphate, the committed step in the de novo pyrimidine nucleotide biosynthesis pathway.</text>
</comment>
<dbReference type="GO" id="GO:0006520">
    <property type="term" value="P:amino acid metabolic process"/>
    <property type="evidence" value="ECO:0007669"/>
    <property type="project" value="InterPro"/>
</dbReference>
<comment type="catalytic activity">
    <reaction evidence="6 7">
        <text>carbamoyl phosphate + L-aspartate = N-carbamoyl-L-aspartate + phosphate + H(+)</text>
        <dbReference type="Rhea" id="RHEA:20013"/>
        <dbReference type="ChEBI" id="CHEBI:15378"/>
        <dbReference type="ChEBI" id="CHEBI:29991"/>
        <dbReference type="ChEBI" id="CHEBI:32814"/>
        <dbReference type="ChEBI" id="CHEBI:43474"/>
        <dbReference type="ChEBI" id="CHEBI:58228"/>
        <dbReference type="EC" id="2.1.3.2"/>
    </reaction>
</comment>
<feature type="binding site" evidence="7">
    <location>
        <position position="265"/>
    </location>
    <ligand>
        <name>carbamoyl phosphate</name>
        <dbReference type="ChEBI" id="CHEBI:58228"/>
    </ligand>
</feature>
<dbReference type="PRINTS" id="PR00101">
    <property type="entry name" value="ATCASE"/>
</dbReference>
<dbReference type="SUPFAM" id="SSF53671">
    <property type="entry name" value="Aspartate/ornithine carbamoyltransferase"/>
    <property type="match status" value="1"/>
</dbReference>
<feature type="binding site" evidence="7">
    <location>
        <position position="136"/>
    </location>
    <ligand>
        <name>carbamoyl phosphate</name>
        <dbReference type="ChEBI" id="CHEBI:58228"/>
    </ligand>
</feature>
<organism evidence="10 11">
    <name type="scientific">Haliovirga abyssi</name>
    <dbReference type="NCBI Taxonomy" id="2996794"/>
    <lineage>
        <taxon>Bacteria</taxon>
        <taxon>Fusobacteriati</taxon>
        <taxon>Fusobacteriota</taxon>
        <taxon>Fusobacteriia</taxon>
        <taxon>Fusobacteriales</taxon>
        <taxon>Haliovirgaceae</taxon>
        <taxon>Haliovirga</taxon>
    </lineage>
</organism>
<feature type="binding site" evidence="7">
    <location>
        <position position="169"/>
    </location>
    <ligand>
        <name>L-aspartate</name>
        <dbReference type="ChEBI" id="CHEBI:29991"/>
    </ligand>
</feature>
<dbReference type="PRINTS" id="PR00100">
    <property type="entry name" value="AOTCASE"/>
</dbReference>
<dbReference type="HAMAP" id="MF_00001">
    <property type="entry name" value="Asp_carb_tr"/>
    <property type="match status" value="1"/>
</dbReference>
<comment type="subunit">
    <text evidence="7">Heterododecamer (2C3:3R2) of six catalytic PyrB chains organized as two trimers (C3), and six regulatory PyrI chains organized as three dimers (R2).</text>
</comment>
<feature type="domain" description="Aspartate/ornithine carbamoyltransferase Asp/Orn-binding" evidence="8">
    <location>
        <begin position="155"/>
        <end position="301"/>
    </location>
</feature>
<evidence type="ECO:0000256" key="7">
    <source>
        <dbReference type="HAMAP-Rule" id="MF_00001"/>
    </source>
</evidence>
<dbReference type="GO" id="GO:0005829">
    <property type="term" value="C:cytosol"/>
    <property type="evidence" value="ECO:0007669"/>
    <property type="project" value="TreeGrafter"/>
</dbReference>
<dbReference type="EC" id="2.1.3.2" evidence="7"/>
<protein>
    <recommendedName>
        <fullName evidence="7">Aspartate carbamoyltransferase</fullName>
        <ecNumber evidence="7">2.1.3.2</ecNumber>
    </recommendedName>
    <alternativeName>
        <fullName evidence="7">Aspartate transcarbamylase</fullName>
        <shortName evidence="7">ATCase</shortName>
    </alternativeName>
</protein>
<evidence type="ECO:0000313" key="11">
    <source>
        <dbReference type="Proteomes" id="UP001321582"/>
    </source>
</evidence>
<dbReference type="RefSeq" id="WP_307905326.1">
    <property type="nucleotide sequence ID" value="NZ_AP027059.1"/>
</dbReference>
<reference evidence="10 11" key="1">
    <citation type="submission" date="2022-11" db="EMBL/GenBank/DDBJ databases">
        <title>Haliovirga abyssi gen. nov., sp. nov., a mesophilic fermentative bacterium isolated from the Iheya North hydrothermal field and the proposal of Haliovirgaceae fam. nov.</title>
        <authorList>
            <person name="Miyazaki U."/>
            <person name="Tame A."/>
            <person name="Miyazaki J."/>
            <person name="Takai K."/>
            <person name="Sawayama S."/>
            <person name="Kitajima M."/>
            <person name="Okamoto A."/>
            <person name="Nakagawa S."/>
        </authorList>
    </citation>
    <scope>NUCLEOTIDE SEQUENCE [LARGE SCALE GENOMIC DNA]</scope>
    <source>
        <strain evidence="10 11">IC12</strain>
    </source>
</reference>
<dbReference type="Proteomes" id="UP001321582">
    <property type="component" value="Chromosome"/>
</dbReference>
<feature type="binding site" evidence="7">
    <location>
        <position position="223"/>
    </location>
    <ligand>
        <name>L-aspartate</name>
        <dbReference type="ChEBI" id="CHEBI:29991"/>
    </ligand>
</feature>
<proteinExistence type="inferred from homology"/>